<organism evidence="12">
    <name type="scientific">viral metagenome</name>
    <dbReference type="NCBI Taxonomy" id="1070528"/>
    <lineage>
        <taxon>unclassified sequences</taxon>
        <taxon>metagenomes</taxon>
        <taxon>organismal metagenomes</taxon>
    </lineage>
</organism>
<evidence type="ECO:0000256" key="9">
    <source>
        <dbReference type="ARBA" id="ARBA00023172"/>
    </source>
</evidence>
<keyword evidence="10" id="KW-0234">DNA repair</keyword>
<evidence type="ECO:0000256" key="4">
    <source>
        <dbReference type="ARBA" id="ARBA00022723"/>
    </source>
</evidence>
<dbReference type="PANTHER" id="PTHR13451:SF0">
    <property type="entry name" value="CROSSOVER JUNCTION ENDONUCLEASE MUS81"/>
    <property type="match status" value="1"/>
</dbReference>
<keyword evidence="3" id="KW-0540">Nuclease</keyword>
<keyword evidence="7" id="KW-0378">Hydrolase</keyword>
<keyword evidence="8" id="KW-0460">Magnesium</keyword>
<dbReference type="GO" id="GO:0005634">
    <property type="term" value="C:nucleus"/>
    <property type="evidence" value="ECO:0007669"/>
    <property type="project" value="TreeGrafter"/>
</dbReference>
<dbReference type="EMBL" id="MN740168">
    <property type="protein sequence ID" value="QHT91708.1"/>
    <property type="molecule type" value="Genomic_DNA"/>
</dbReference>
<dbReference type="AlphaFoldDB" id="A0A6C0IEY5"/>
<evidence type="ECO:0000256" key="1">
    <source>
        <dbReference type="ARBA" id="ARBA00001946"/>
    </source>
</evidence>
<dbReference type="SUPFAM" id="SSF52980">
    <property type="entry name" value="Restriction endonuclease-like"/>
    <property type="match status" value="1"/>
</dbReference>
<dbReference type="GO" id="GO:0000727">
    <property type="term" value="P:double-strand break repair via break-induced replication"/>
    <property type="evidence" value="ECO:0007669"/>
    <property type="project" value="TreeGrafter"/>
</dbReference>
<protein>
    <recommendedName>
        <fullName evidence="11">ERCC4 domain-containing protein</fullName>
    </recommendedName>
</protein>
<dbReference type="GO" id="GO:0008821">
    <property type="term" value="F:crossover junction DNA endonuclease activity"/>
    <property type="evidence" value="ECO:0007669"/>
    <property type="project" value="InterPro"/>
</dbReference>
<keyword evidence="5" id="KW-0255">Endonuclease</keyword>
<dbReference type="Pfam" id="PF02732">
    <property type="entry name" value="ERCC4"/>
    <property type="match status" value="1"/>
</dbReference>
<dbReference type="CDD" id="cd20074">
    <property type="entry name" value="XPF_nuclease_Mus81"/>
    <property type="match status" value="1"/>
</dbReference>
<evidence type="ECO:0000256" key="6">
    <source>
        <dbReference type="ARBA" id="ARBA00022763"/>
    </source>
</evidence>
<dbReference type="PANTHER" id="PTHR13451">
    <property type="entry name" value="CLASS II CROSSOVER JUNCTION ENDONUCLEASE MUS81"/>
    <property type="match status" value="1"/>
</dbReference>
<dbReference type="Gene3D" id="1.10.150.670">
    <property type="entry name" value="Crossover junction endonuclease EME1, DNA-binding domain"/>
    <property type="match status" value="1"/>
</dbReference>
<evidence type="ECO:0000256" key="10">
    <source>
        <dbReference type="ARBA" id="ARBA00023204"/>
    </source>
</evidence>
<dbReference type="GO" id="GO:0000712">
    <property type="term" value="P:resolution of meiotic recombination intermediates"/>
    <property type="evidence" value="ECO:0007669"/>
    <property type="project" value="TreeGrafter"/>
</dbReference>
<evidence type="ECO:0000313" key="12">
    <source>
        <dbReference type="EMBL" id="QHT91708.1"/>
    </source>
</evidence>
<evidence type="ECO:0000256" key="7">
    <source>
        <dbReference type="ARBA" id="ARBA00022801"/>
    </source>
</evidence>
<dbReference type="SMART" id="SM00891">
    <property type="entry name" value="ERCC4"/>
    <property type="match status" value="1"/>
</dbReference>
<sequence length="283" mass="32570">MKIKIDNREEELIKNLNYLIENIPSFKDIQVTIETLPLGDIIIYDDDSEKLVIERKTVNDLLSSIKDGRYEEQSYRLNGLNHHNHNIIYLIEGDINRLNNRFKDNKIEKLTLYSAILSLNYYKGFSVIRTFSLEETAIFICNTVNKIKKGEIEKKNPYYGNAKIEEQTKEDKNDCSLNMVNNNVLNNVVEDSDKDYVSVVKKVKKENITPDNIGEIMLCQIPGISSVTSLAIINKFKTFANLITCIHNDSNCLNDITSTNSKGQQRKISKTCISNIYKFLLKK</sequence>
<dbReference type="GO" id="GO:0046872">
    <property type="term" value="F:metal ion binding"/>
    <property type="evidence" value="ECO:0007669"/>
    <property type="project" value="UniProtKB-KW"/>
</dbReference>
<keyword evidence="4" id="KW-0479">Metal-binding</keyword>
<dbReference type="InterPro" id="IPR006166">
    <property type="entry name" value="ERCC4_domain"/>
</dbReference>
<dbReference type="GO" id="GO:0048257">
    <property type="term" value="F:3'-flap endonuclease activity"/>
    <property type="evidence" value="ECO:0007669"/>
    <property type="project" value="TreeGrafter"/>
</dbReference>
<dbReference type="GO" id="GO:0006308">
    <property type="term" value="P:DNA catabolic process"/>
    <property type="evidence" value="ECO:0007669"/>
    <property type="project" value="InterPro"/>
</dbReference>
<keyword evidence="6" id="KW-0227">DNA damage</keyword>
<proteinExistence type="inferred from homology"/>
<evidence type="ECO:0000259" key="11">
    <source>
        <dbReference type="SMART" id="SM00891"/>
    </source>
</evidence>
<keyword evidence="9" id="KW-0233">DNA recombination</keyword>
<comment type="similarity">
    <text evidence="2">Belongs to the XPF family.</text>
</comment>
<feature type="domain" description="ERCC4" evidence="11">
    <location>
        <begin position="2"/>
        <end position="95"/>
    </location>
</feature>
<reference evidence="12" key="1">
    <citation type="journal article" date="2020" name="Nature">
        <title>Giant virus diversity and host interactions through global metagenomics.</title>
        <authorList>
            <person name="Schulz F."/>
            <person name="Roux S."/>
            <person name="Paez-Espino D."/>
            <person name="Jungbluth S."/>
            <person name="Walsh D.A."/>
            <person name="Denef V.J."/>
            <person name="McMahon K.D."/>
            <person name="Konstantinidis K.T."/>
            <person name="Eloe-Fadrosh E.A."/>
            <person name="Kyrpides N.C."/>
            <person name="Woyke T."/>
        </authorList>
    </citation>
    <scope>NUCLEOTIDE SEQUENCE</scope>
    <source>
        <strain evidence="12">GVMAG-M-3300023184-86</strain>
    </source>
</reference>
<evidence type="ECO:0000256" key="3">
    <source>
        <dbReference type="ARBA" id="ARBA00022722"/>
    </source>
</evidence>
<dbReference type="GO" id="GO:0003677">
    <property type="term" value="F:DNA binding"/>
    <property type="evidence" value="ECO:0007669"/>
    <property type="project" value="InterPro"/>
</dbReference>
<dbReference type="GO" id="GO:0031573">
    <property type="term" value="P:mitotic intra-S DNA damage checkpoint signaling"/>
    <property type="evidence" value="ECO:0007669"/>
    <property type="project" value="TreeGrafter"/>
</dbReference>
<dbReference type="Gene3D" id="3.40.50.10130">
    <property type="match status" value="1"/>
</dbReference>
<name>A0A6C0IEY5_9ZZZZ</name>
<accession>A0A6C0IEY5</accession>
<evidence type="ECO:0000256" key="5">
    <source>
        <dbReference type="ARBA" id="ARBA00022759"/>
    </source>
</evidence>
<dbReference type="GO" id="GO:0048476">
    <property type="term" value="C:Holliday junction resolvase complex"/>
    <property type="evidence" value="ECO:0007669"/>
    <property type="project" value="TreeGrafter"/>
</dbReference>
<dbReference type="InterPro" id="IPR033309">
    <property type="entry name" value="Mus81"/>
</dbReference>
<dbReference type="InterPro" id="IPR047416">
    <property type="entry name" value="XPF_nuclease_Mus81"/>
</dbReference>
<evidence type="ECO:0000256" key="8">
    <source>
        <dbReference type="ARBA" id="ARBA00022842"/>
    </source>
</evidence>
<comment type="cofactor">
    <cofactor evidence="1">
        <name>Mg(2+)</name>
        <dbReference type="ChEBI" id="CHEBI:18420"/>
    </cofactor>
</comment>
<evidence type="ECO:0000256" key="2">
    <source>
        <dbReference type="ARBA" id="ARBA00010015"/>
    </source>
</evidence>
<dbReference type="InterPro" id="IPR011335">
    <property type="entry name" value="Restrct_endonuc-II-like"/>
</dbReference>
<dbReference type="InterPro" id="IPR042530">
    <property type="entry name" value="EME1/EME2_C"/>
</dbReference>